<dbReference type="OrthoDB" id="75921at2759"/>
<evidence type="ECO:0000256" key="1">
    <source>
        <dbReference type="ARBA" id="ARBA00004196"/>
    </source>
</evidence>
<evidence type="ECO:0000313" key="9">
    <source>
        <dbReference type="EMBL" id="EAY12837.1"/>
    </source>
</evidence>
<evidence type="ECO:0000256" key="2">
    <source>
        <dbReference type="ARBA" id="ARBA00004442"/>
    </source>
</evidence>
<keyword evidence="10" id="KW-1185">Reference proteome</keyword>
<dbReference type="InterPro" id="IPR011050">
    <property type="entry name" value="Pectin_lyase_fold/virulence"/>
</dbReference>
<keyword evidence="5" id="KW-0732">Signal</keyword>
<feature type="region of interest" description="Disordered" evidence="8">
    <location>
        <begin position="350"/>
        <end position="393"/>
    </location>
</feature>
<evidence type="ECO:0000313" key="10">
    <source>
        <dbReference type="Proteomes" id="UP000001542"/>
    </source>
</evidence>
<reference evidence="9" key="1">
    <citation type="submission" date="2006-10" db="EMBL/GenBank/DDBJ databases">
        <authorList>
            <person name="Amadeo P."/>
            <person name="Zhao Q."/>
            <person name="Wortman J."/>
            <person name="Fraser-Liggett C."/>
            <person name="Carlton J."/>
        </authorList>
    </citation>
    <scope>NUCLEOTIDE SEQUENCE</scope>
    <source>
        <strain evidence="9">G3</strain>
    </source>
</reference>
<evidence type="ECO:0000256" key="4">
    <source>
        <dbReference type="ARBA" id="ARBA00022525"/>
    </source>
</evidence>
<organism evidence="9 10">
    <name type="scientific">Trichomonas vaginalis (strain ATCC PRA-98 / G3)</name>
    <dbReference type="NCBI Taxonomy" id="412133"/>
    <lineage>
        <taxon>Eukaryota</taxon>
        <taxon>Metamonada</taxon>
        <taxon>Parabasalia</taxon>
        <taxon>Trichomonadida</taxon>
        <taxon>Trichomonadidae</taxon>
        <taxon>Trichomonas</taxon>
    </lineage>
</organism>
<name>A2E3E6_TRIV3</name>
<dbReference type="RefSeq" id="XP_001325060.1">
    <property type="nucleotide sequence ID" value="XM_001325025.1"/>
</dbReference>
<sequence>MLSHFIAFSQSYTLSSTFQTHQPDFNYNPQLDFSISDRINTQANFQASTISGLSKSTRTYFRSVIKTKDSTFKDCYAFGVGLTMGSGGAFYLSVSNLDAENTVFESNNALNGGALSLMAGNLLVSTSTFKNNLAYENGGSIYVTSSKYGLFTEIDENIDNAVKFENQPSVYISDNTKFTSNSANNYGGALYSRSVKEMIIKSCIFEQNQVQLAGSAIFLNSTPSNINDNQFNSNICKFKQIQAGSSSIFKQKMFKTSTQANGGAICIYSDSKSTGILTNQNKFDKNAVSGTYSYLMDVPADISFAGNAEIQWISSGECHMNYNLDYPHLITSIKFLDCYSLSPFTNITEKGLGTPSSSNQNFENQNYDDRTSFTPNSLPSTPSPNPEENPVVI</sequence>
<dbReference type="Pfam" id="PF02415">
    <property type="entry name" value="Chlam_PMP"/>
    <property type="match status" value="2"/>
</dbReference>
<evidence type="ECO:0008006" key="11">
    <source>
        <dbReference type="Google" id="ProtNLM"/>
    </source>
</evidence>
<dbReference type="AlphaFoldDB" id="A2E3E6"/>
<protein>
    <recommendedName>
        <fullName evidence="11">Polymorphic outer membrane protein</fullName>
    </recommendedName>
</protein>
<dbReference type="GO" id="GO:0005576">
    <property type="term" value="C:extracellular region"/>
    <property type="evidence" value="ECO:0007669"/>
    <property type="project" value="UniProtKB-SubCell"/>
</dbReference>
<dbReference type="SUPFAM" id="SSF51126">
    <property type="entry name" value="Pectin lyase-like"/>
    <property type="match status" value="1"/>
</dbReference>
<keyword evidence="4" id="KW-0964">Secreted</keyword>
<comment type="subcellular location">
    <subcellularLocation>
        <location evidence="1">Cell envelope</location>
    </subcellularLocation>
    <subcellularLocation>
        <location evidence="2">Cell outer membrane</location>
    </subcellularLocation>
    <subcellularLocation>
        <location evidence="3">Secreted</location>
    </subcellularLocation>
</comment>
<dbReference type="Proteomes" id="UP000001542">
    <property type="component" value="Unassembled WGS sequence"/>
</dbReference>
<dbReference type="InterPro" id="IPR003368">
    <property type="entry name" value="POMP_repeat"/>
</dbReference>
<accession>A2E3E6</accession>
<keyword evidence="7" id="KW-0998">Cell outer membrane</keyword>
<dbReference type="KEGG" id="tva:4770805"/>
<dbReference type="VEuPathDB" id="TrichDB:TVAGG3_0969730"/>
<keyword evidence="6" id="KW-0472">Membrane</keyword>
<proteinExistence type="predicted"/>
<evidence type="ECO:0000256" key="3">
    <source>
        <dbReference type="ARBA" id="ARBA00004613"/>
    </source>
</evidence>
<dbReference type="InParanoid" id="A2E3E6"/>
<reference evidence="9" key="2">
    <citation type="journal article" date="2007" name="Science">
        <title>Draft genome sequence of the sexually transmitted pathogen Trichomonas vaginalis.</title>
        <authorList>
            <person name="Carlton J.M."/>
            <person name="Hirt R.P."/>
            <person name="Silva J.C."/>
            <person name="Delcher A.L."/>
            <person name="Schatz M."/>
            <person name="Zhao Q."/>
            <person name="Wortman J.R."/>
            <person name="Bidwell S.L."/>
            <person name="Alsmark U.C.M."/>
            <person name="Besteiro S."/>
            <person name="Sicheritz-Ponten T."/>
            <person name="Noel C.J."/>
            <person name="Dacks J.B."/>
            <person name="Foster P.G."/>
            <person name="Simillion C."/>
            <person name="Van de Peer Y."/>
            <person name="Miranda-Saavedra D."/>
            <person name="Barton G.J."/>
            <person name="Westrop G.D."/>
            <person name="Mueller S."/>
            <person name="Dessi D."/>
            <person name="Fiori P.L."/>
            <person name="Ren Q."/>
            <person name="Paulsen I."/>
            <person name="Zhang H."/>
            <person name="Bastida-Corcuera F.D."/>
            <person name="Simoes-Barbosa A."/>
            <person name="Brown M.T."/>
            <person name="Hayes R.D."/>
            <person name="Mukherjee M."/>
            <person name="Okumura C.Y."/>
            <person name="Schneider R."/>
            <person name="Smith A.J."/>
            <person name="Vanacova S."/>
            <person name="Villalvazo M."/>
            <person name="Haas B.J."/>
            <person name="Pertea M."/>
            <person name="Feldblyum T.V."/>
            <person name="Utterback T.R."/>
            <person name="Shu C.L."/>
            <person name="Osoegawa K."/>
            <person name="de Jong P.J."/>
            <person name="Hrdy I."/>
            <person name="Horvathova L."/>
            <person name="Zubacova Z."/>
            <person name="Dolezal P."/>
            <person name="Malik S.B."/>
            <person name="Logsdon J.M. Jr."/>
            <person name="Henze K."/>
            <person name="Gupta A."/>
            <person name="Wang C.C."/>
            <person name="Dunne R.L."/>
            <person name="Upcroft J.A."/>
            <person name="Upcroft P."/>
            <person name="White O."/>
            <person name="Salzberg S.L."/>
            <person name="Tang P."/>
            <person name="Chiu C.-H."/>
            <person name="Lee Y.-S."/>
            <person name="Embley T.M."/>
            <person name="Coombs G.H."/>
            <person name="Mottram J.C."/>
            <person name="Tachezy J."/>
            <person name="Fraser-Liggett C.M."/>
            <person name="Johnson P.J."/>
        </authorList>
    </citation>
    <scope>NUCLEOTIDE SEQUENCE [LARGE SCALE GENOMIC DNA]</scope>
    <source>
        <strain evidence="9">G3</strain>
    </source>
</reference>
<evidence type="ECO:0000256" key="6">
    <source>
        <dbReference type="ARBA" id="ARBA00023136"/>
    </source>
</evidence>
<evidence type="ECO:0000256" key="7">
    <source>
        <dbReference type="ARBA" id="ARBA00023237"/>
    </source>
</evidence>
<dbReference type="VEuPathDB" id="TrichDB:TVAG_221900"/>
<feature type="compositionally biased region" description="Polar residues" evidence="8">
    <location>
        <begin position="350"/>
        <end position="365"/>
    </location>
</feature>
<evidence type="ECO:0000256" key="8">
    <source>
        <dbReference type="SAM" id="MobiDB-lite"/>
    </source>
</evidence>
<evidence type="ECO:0000256" key="5">
    <source>
        <dbReference type="ARBA" id="ARBA00022729"/>
    </source>
</evidence>
<dbReference type="EMBL" id="DS113295">
    <property type="protein sequence ID" value="EAY12837.1"/>
    <property type="molecule type" value="Genomic_DNA"/>
</dbReference>
<dbReference type="NCBIfam" id="TIGR01376">
    <property type="entry name" value="POMP_repeat"/>
    <property type="match status" value="1"/>
</dbReference>
<gene>
    <name evidence="9" type="ORF">TVAG_221900</name>
</gene>